<dbReference type="Proteomes" id="UP001300763">
    <property type="component" value="Unassembled WGS sequence"/>
</dbReference>
<dbReference type="Gene3D" id="3.90.850.10">
    <property type="entry name" value="Fumarylacetoacetase-like, C-terminal domain"/>
    <property type="match status" value="1"/>
</dbReference>
<evidence type="ECO:0000313" key="3">
    <source>
        <dbReference type="EMBL" id="MDD7964937.1"/>
    </source>
</evidence>
<comment type="caution">
    <text evidence="3">The sequence shown here is derived from an EMBL/GenBank/DDBJ whole genome shotgun (WGS) entry which is preliminary data.</text>
</comment>
<reference evidence="3 4" key="1">
    <citation type="submission" date="2023-02" db="EMBL/GenBank/DDBJ databases">
        <title>Genome sequencing required for Actinomycetospora new species description.</title>
        <authorList>
            <person name="Saimee Y."/>
            <person name="Duangmal K."/>
        </authorList>
    </citation>
    <scope>NUCLEOTIDE SEQUENCE [LARGE SCALE GENOMIC DNA]</scope>
    <source>
        <strain evidence="3 4">DW7H6</strain>
    </source>
</reference>
<dbReference type="RefSeq" id="WP_274199462.1">
    <property type="nucleotide sequence ID" value="NZ_JAQZAO010000002.1"/>
</dbReference>
<dbReference type="InterPro" id="IPR050772">
    <property type="entry name" value="Hydratase-Decarb/MhpD_sf"/>
</dbReference>
<dbReference type="EMBL" id="JAQZAO010000002">
    <property type="protein sequence ID" value="MDD7964937.1"/>
    <property type="molecule type" value="Genomic_DNA"/>
</dbReference>
<dbReference type="InterPro" id="IPR036663">
    <property type="entry name" value="Fumarylacetoacetase_C_sf"/>
</dbReference>
<name>A0ABT5SSC7_9PSEU</name>
<evidence type="ECO:0000256" key="1">
    <source>
        <dbReference type="ARBA" id="ARBA00023239"/>
    </source>
</evidence>
<organism evidence="3 4">
    <name type="scientific">Actinomycetospora lemnae</name>
    <dbReference type="NCBI Taxonomy" id="3019891"/>
    <lineage>
        <taxon>Bacteria</taxon>
        <taxon>Bacillati</taxon>
        <taxon>Actinomycetota</taxon>
        <taxon>Actinomycetes</taxon>
        <taxon>Pseudonocardiales</taxon>
        <taxon>Pseudonocardiaceae</taxon>
        <taxon>Actinomycetospora</taxon>
    </lineage>
</organism>
<dbReference type="Pfam" id="PF01557">
    <property type="entry name" value="FAA_hydrolase"/>
    <property type="match status" value="1"/>
</dbReference>
<keyword evidence="4" id="KW-1185">Reference proteome</keyword>
<evidence type="ECO:0000313" key="4">
    <source>
        <dbReference type="Proteomes" id="UP001300763"/>
    </source>
</evidence>
<dbReference type="InterPro" id="IPR011234">
    <property type="entry name" value="Fumarylacetoacetase-like_C"/>
</dbReference>
<gene>
    <name evidence="3" type="ORF">PGB27_06190</name>
</gene>
<dbReference type="PANTHER" id="PTHR30143:SF0">
    <property type="entry name" value="2-KETO-4-PENTENOATE HYDRATASE"/>
    <property type="match status" value="1"/>
</dbReference>
<protein>
    <submittedName>
        <fullName evidence="3">Fumarylacetoacetate hydrolase family protein</fullName>
    </submittedName>
</protein>
<dbReference type="SUPFAM" id="SSF56529">
    <property type="entry name" value="FAH"/>
    <property type="match status" value="1"/>
</dbReference>
<evidence type="ECO:0000259" key="2">
    <source>
        <dbReference type="Pfam" id="PF01557"/>
    </source>
</evidence>
<dbReference type="GO" id="GO:0016787">
    <property type="term" value="F:hydrolase activity"/>
    <property type="evidence" value="ECO:0007669"/>
    <property type="project" value="UniProtKB-KW"/>
</dbReference>
<accession>A0ABT5SSC7</accession>
<feature type="domain" description="Fumarylacetoacetase-like C-terminal" evidence="2">
    <location>
        <begin position="69"/>
        <end position="251"/>
    </location>
</feature>
<proteinExistence type="predicted"/>
<keyword evidence="3" id="KW-0378">Hydrolase</keyword>
<sequence>MSGADVQELAARLTKAVTERTAIDPLTDDVTDLDLETGYAVQRVLREQAGPRVGWKLGVTSRAKQAQVGVSDPVCGFLPGSAALDLGAPLRTGELIQPRAEPEIVFVLGRDLAGEHVTAADVLSATSGLAVGIEILDSRFRDYRFTMADVVADNTSAARFVVGTPVPPAGIDVRLVGVLLEKNGELVATASGAASLGHPAAAVAWLVRRLAASGEGLAAGEVVLSGGLTAATPVVAGDVVTVTIDRLGTVELACT</sequence>
<keyword evidence="1" id="KW-0456">Lyase</keyword>
<dbReference type="PANTHER" id="PTHR30143">
    <property type="entry name" value="ACID HYDRATASE"/>
    <property type="match status" value="1"/>
</dbReference>